<evidence type="ECO:0000256" key="3">
    <source>
        <dbReference type="ARBA" id="ARBA00022771"/>
    </source>
</evidence>
<feature type="region of interest" description="Disordered" evidence="5">
    <location>
        <begin position="89"/>
        <end position="110"/>
    </location>
</feature>
<feature type="compositionally biased region" description="Acidic residues" evidence="5">
    <location>
        <begin position="101"/>
        <end position="110"/>
    </location>
</feature>
<dbReference type="AlphaFoldDB" id="A0A328DDA4"/>
<organism evidence="7 8">
    <name type="scientific">Cuscuta australis</name>
    <dbReference type="NCBI Taxonomy" id="267555"/>
    <lineage>
        <taxon>Eukaryota</taxon>
        <taxon>Viridiplantae</taxon>
        <taxon>Streptophyta</taxon>
        <taxon>Embryophyta</taxon>
        <taxon>Tracheophyta</taxon>
        <taxon>Spermatophyta</taxon>
        <taxon>Magnoliopsida</taxon>
        <taxon>eudicotyledons</taxon>
        <taxon>Gunneridae</taxon>
        <taxon>Pentapetalae</taxon>
        <taxon>asterids</taxon>
        <taxon>lamiids</taxon>
        <taxon>Solanales</taxon>
        <taxon>Convolvulaceae</taxon>
        <taxon>Cuscuteae</taxon>
        <taxon>Cuscuta</taxon>
        <taxon>Cuscuta subgen. Grammica</taxon>
        <taxon>Cuscuta sect. Cleistogrammica</taxon>
    </lineage>
</organism>
<evidence type="ECO:0000313" key="8">
    <source>
        <dbReference type="Proteomes" id="UP000249390"/>
    </source>
</evidence>
<reference evidence="7 8" key="1">
    <citation type="submission" date="2018-06" db="EMBL/GenBank/DDBJ databases">
        <title>The Genome of Cuscuta australis (Dodder) Provides Insight into the Evolution of Plant Parasitism.</title>
        <authorList>
            <person name="Liu H."/>
        </authorList>
    </citation>
    <scope>NUCLEOTIDE SEQUENCE [LARGE SCALE GENOMIC DNA]</scope>
    <source>
        <strain evidence="8">cv. Yunnan</strain>
        <tissue evidence="7">Vines</tissue>
    </source>
</reference>
<keyword evidence="3" id="KW-0862">Zinc</keyword>
<comment type="caution">
    <text evidence="7">The sequence shown here is derived from an EMBL/GenBank/DDBJ whole genome shotgun (WGS) entry which is preliminary data.</text>
</comment>
<dbReference type="PROSITE" id="PS51795">
    <property type="entry name" value="ZF_FLZ"/>
    <property type="match status" value="1"/>
</dbReference>
<evidence type="ECO:0000256" key="4">
    <source>
        <dbReference type="PROSITE-ProRule" id="PRU01131"/>
    </source>
</evidence>
<accession>A0A328DDA4</accession>
<keyword evidence="3" id="KW-0863">Zinc-finger</keyword>
<protein>
    <recommendedName>
        <fullName evidence="6">FLZ-type domain-containing protein</fullName>
    </recommendedName>
</protein>
<feature type="zinc finger region" description="FLZ-type" evidence="4">
    <location>
        <begin position="168"/>
        <end position="211"/>
    </location>
</feature>
<dbReference type="EMBL" id="NQVE01000152">
    <property type="protein sequence ID" value="RAL43755.1"/>
    <property type="molecule type" value="Genomic_DNA"/>
</dbReference>
<dbReference type="GO" id="GO:0008270">
    <property type="term" value="F:zinc ion binding"/>
    <property type="evidence" value="ECO:0007669"/>
    <property type="project" value="UniProtKB-KW"/>
</dbReference>
<evidence type="ECO:0000259" key="6">
    <source>
        <dbReference type="PROSITE" id="PS51795"/>
    </source>
</evidence>
<keyword evidence="8" id="KW-1185">Reference proteome</keyword>
<gene>
    <name evidence="7" type="ORF">DM860_014256</name>
</gene>
<dbReference type="InterPro" id="IPR044604">
    <property type="entry name" value="FLZ12/13/14"/>
</dbReference>
<evidence type="ECO:0000256" key="2">
    <source>
        <dbReference type="ARBA" id="ARBA00022723"/>
    </source>
</evidence>
<dbReference type="PANTHER" id="PTHR47208:SF5">
    <property type="entry name" value="FCS-LIKE ZINC FINGER 12-RELATED"/>
    <property type="match status" value="1"/>
</dbReference>
<evidence type="ECO:0000313" key="7">
    <source>
        <dbReference type="EMBL" id="RAL43755.1"/>
    </source>
</evidence>
<feature type="region of interest" description="Disordered" evidence="5">
    <location>
        <begin position="1"/>
        <end position="44"/>
    </location>
</feature>
<dbReference type="Proteomes" id="UP000249390">
    <property type="component" value="Unassembled WGS sequence"/>
</dbReference>
<evidence type="ECO:0000256" key="1">
    <source>
        <dbReference type="ARBA" id="ARBA00009374"/>
    </source>
</evidence>
<evidence type="ECO:0000256" key="5">
    <source>
        <dbReference type="SAM" id="MobiDB-lite"/>
    </source>
</evidence>
<dbReference type="InterPro" id="IPR007650">
    <property type="entry name" value="Zf-FLZ_dom"/>
</dbReference>
<sequence length="242" mass="26472">MSGKSSRPVIGKLAGIPLSGKREPVVDGSISPRSPLDLKSPRGPKSYDLGAVGLAIVAALENSRHKEGEFLAYRSVCYRKNSNPIPVCSGRNSGRPAGEFDQTDMESSEDEEDEEYTLVTCHGPDNKSYTRVYFDRGVIGSQRSRRPTVFVVSPAKAGGLPGRSDSGGFLSSCDMCHKSLQGKDIFMYRGEKAFCSWECRNREILSEDYSEKKKWGSEIPRSADVSGTKFHGQMFSNGILAV</sequence>
<proteinExistence type="inferred from homology"/>
<dbReference type="PANTHER" id="PTHR47208">
    <property type="entry name" value="OS02G0174800 PROTEIN"/>
    <property type="match status" value="1"/>
</dbReference>
<feature type="domain" description="FLZ-type" evidence="6">
    <location>
        <begin position="168"/>
        <end position="211"/>
    </location>
</feature>
<name>A0A328DDA4_9ASTE</name>
<comment type="similarity">
    <text evidence="1">Belongs to the FLZ family.</text>
</comment>
<dbReference type="Pfam" id="PF04570">
    <property type="entry name" value="zf-FLZ"/>
    <property type="match status" value="1"/>
</dbReference>
<keyword evidence="2" id="KW-0479">Metal-binding</keyword>